<dbReference type="KEGG" id="tmn:UCRPA7_6178"/>
<protein>
    <submittedName>
        <fullName evidence="8">Putative fad dependent oxidoreductase superfamily protein</fullName>
    </submittedName>
</protein>
<dbReference type="Gene3D" id="3.30.9.10">
    <property type="entry name" value="D-Amino Acid Oxidase, subunit A, domain 2"/>
    <property type="match status" value="1"/>
</dbReference>
<evidence type="ECO:0000313" key="9">
    <source>
        <dbReference type="Proteomes" id="UP000014074"/>
    </source>
</evidence>
<dbReference type="GeneID" id="19326807"/>
<keyword evidence="4 6" id="KW-0274">FAD</keyword>
<dbReference type="Pfam" id="PF01266">
    <property type="entry name" value="DAO"/>
    <property type="match status" value="1"/>
</dbReference>
<dbReference type="Proteomes" id="UP000014074">
    <property type="component" value="Unassembled WGS sequence"/>
</dbReference>
<dbReference type="PIRSF" id="PIRSF000189">
    <property type="entry name" value="D-aa_oxidase"/>
    <property type="match status" value="1"/>
</dbReference>
<feature type="domain" description="FAD dependent oxidoreductase" evidence="7">
    <location>
        <begin position="6"/>
        <end position="350"/>
    </location>
</feature>
<sequence length="360" mass="39629">MPGENVVVIGAGVIGLSSAIKLQELGYQVTIVARDLPGPFESVDPKGQINFTSPWGGAHNRWVPPAGGVNDVRDHWYSVETFHAMAALAKAHPEAGITFLKGIEYLEKPGPEYQELTEEKAKELRLIDWRRLKPEELPPKVTWGCEYKTWCVNPAVYCPFLLRRFTFRGGKTVKKEIREPKEIFSMKDLPVSGEISYVVNCSGNGFSDDKVFITRGQTCLVANTADATVTRQNADGSWTFNVPRFFEGGTIIGGTKEVDNWDTEPSLELRETLLKNFAATYPKILGEHGKMVPIKDIVGRRPTRHGGARIETELLKLGSSSKPKTIVHGYGLGGRGYELSWGVANAVAKLVTEGGSKAKL</sequence>
<name>R8BG89_PHAM7</name>
<dbReference type="Gene3D" id="3.40.50.720">
    <property type="entry name" value="NAD(P)-binding Rossmann-like Domain"/>
    <property type="match status" value="1"/>
</dbReference>
<evidence type="ECO:0000256" key="4">
    <source>
        <dbReference type="ARBA" id="ARBA00022827"/>
    </source>
</evidence>
<dbReference type="RefSeq" id="XP_007916909.1">
    <property type="nucleotide sequence ID" value="XM_007918718.1"/>
</dbReference>
<gene>
    <name evidence="8" type="ORF">UCRPA7_6178</name>
</gene>
<dbReference type="PANTHER" id="PTHR11530">
    <property type="entry name" value="D-AMINO ACID OXIDASE"/>
    <property type="match status" value="1"/>
</dbReference>
<evidence type="ECO:0000313" key="8">
    <source>
        <dbReference type="EMBL" id="EON98316.1"/>
    </source>
</evidence>
<evidence type="ECO:0000256" key="1">
    <source>
        <dbReference type="ARBA" id="ARBA00001974"/>
    </source>
</evidence>
<dbReference type="GO" id="GO:0003884">
    <property type="term" value="F:D-amino-acid oxidase activity"/>
    <property type="evidence" value="ECO:0007669"/>
    <property type="project" value="InterPro"/>
</dbReference>
<keyword evidence="5" id="KW-0560">Oxidoreductase</keyword>
<keyword evidence="3" id="KW-0285">Flavoprotein</keyword>
<dbReference type="SUPFAM" id="SSF54373">
    <property type="entry name" value="FAD-linked reductases, C-terminal domain"/>
    <property type="match status" value="1"/>
</dbReference>
<dbReference type="PANTHER" id="PTHR11530:SF26">
    <property type="entry name" value="FAD DEPENDENT OXIDOREDUCTASE SUPERFAMILY (AFU_ORTHOLOGUE AFUA_5G13940)"/>
    <property type="match status" value="1"/>
</dbReference>
<evidence type="ECO:0000256" key="2">
    <source>
        <dbReference type="ARBA" id="ARBA00006730"/>
    </source>
</evidence>
<evidence type="ECO:0000256" key="3">
    <source>
        <dbReference type="ARBA" id="ARBA00022630"/>
    </source>
</evidence>
<dbReference type="HOGENOM" id="CLU_034311_2_0_1"/>
<evidence type="ECO:0000256" key="6">
    <source>
        <dbReference type="PIRSR" id="PIRSR000189-1"/>
    </source>
</evidence>
<proteinExistence type="inferred from homology"/>
<dbReference type="GO" id="GO:0071949">
    <property type="term" value="F:FAD binding"/>
    <property type="evidence" value="ECO:0007669"/>
    <property type="project" value="InterPro"/>
</dbReference>
<accession>R8BG89</accession>
<dbReference type="GO" id="GO:0019478">
    <property type="term" value="P:D-amino acid catabolic process"/>
    <property type="evidence" value="ECO:0007669"/>
    <property type="project" value="TreeGrafter"/>
</dbReference>
<dbReference type="InterPro" id="IPR023209">
    <property type="entry name" value="DAO"/>
</dbReference>
<dbReference type="EMBL" id="KB933222">
    <property type="protein sequence ID" value="EON98316.1"/>
    <property type="molecule type" value="Genomic_DNA"/>
</dbReference>
<evidence type="ECO:0000259" key="7">
    <source>
        <dbReference type="Pfam" id="PF01266"/>
    </source>
</evidence>
<dbReference type="SUPFAM" id="SSF51971">
    <property type="entry name" value="Nucleotide-binding domain"/>
    <property type="match status" value="1"/>
</dbReference>
<feature type="binding site" evidence="6">
    <location>
        <position position="334"/>
    </location>
    <ligand>
        <name>D-dopa</name>
        <dbReference type="ChEBI" id="CHEBI:149689"/>
    </ligand>
</feature>
<dbReference type="eggNOG" id="KOG3923">
    <property type="taxonomic scope" value="Eukaryota"/>
</dbReference>
<dbReference type="OrthoDB" id="2015447at2759"/>
<comment type="cofactor">
    <cofactor evidence="1 6">
        <name>FAD</name>
        <dbReference type="ChEBI" id="CHEBI:57692"/>
    </cofactor>
</comment>
<organism evidence="8 9">
    <name type="scientific">Phaeoacremonium minimum (strain UCR-PA7)</name>
    <name type="common">Esca disease fungus</name>
    <name type="synonym">Togninia minima</name>
    <dbReference type="NCBI Taxonomy" id="1286976"/>
    <lineage>
        <taxon>Eukaryota</taxon>
        <taxon>Fungi</taxon>
        <taxon>Dikarya</taxon>
        <taxon>Ascomycota</taxon>
        <taxon>Pezizomycotina</taxon>
        <taxon>Sordariomycetes</taxon>
        <taxon>Sordariomycetidae</taxon>
        <taxon>Togniniales</taxon>
        <taxon>Togniniaceae</taxon>
        <taxon>Phaeoacremonium</taxon>
    </lineage>
</organism>
<dbReference type="InterPro" id="IPR006076">
    <property type="entry name" value="FAD-dep_OxRdtase"/>
</dbReference>
<evidence type="ECO:0000256" key="5">
    <source>
        <dbReference type="ARBA" id="ARBA00023002"/>
    </source>
</evidence>
<keyword evidence="9" id="KW-1185">Reference proteome</keyword>
<comment type="similarity">
    <text evidence="2">Belongs to the DAMOX/DASOX family.</text>
</comment>
<reference evidence="9" key="1">
    <citation type="journal article" date="2013" name="Genome Announc.">
        <title>Draft genome sequence of the ascomycete Phaeoacremonium aleophilum strain UCR-PA7, a causal agent of the esca disease complex in grapevines.</title>
        <authorList>
            <person name="Blanco-Ulate B."/>
            <person name="Rolshausen P."/>
            <person name="Cantu D."/>
        </authorList>
    </citation>
    <scope>NUCLEOTIDE SEQUENCE [LARGE SCALE GENOMIC DNA]</scope>
    <source>
        <strain evidence="9">UCR-PA7</strain>
    </source>
</reference>
<dbReference type="AlphaFoldDB" id="R8BG89"/>
<feature type="binding site" evidence="6">
    <location>
        <position position="301"/>
    </location>
    <ligand>
        <name>D-dopa</name>
        <dbReference type="ChEBI" id="CHEBI:149689"/>
    </ligand>
</feature>
<dbReference type="GO" id="GO:0005737">
    <property type="term" value="C:cytoplasm"/>
    <property type="evidence" value="ECO:0007669"/>
    <property type="project" value="TreeGrafter"/>
</dbReference>
<feature type="binding site" evidence="6">
    <location>
        <begin position="52"/>
        <end position="53"/>
    </location>
    <ligand>
        <name>FAD</name>
        <dbReference type="ChEBI" id="CHEBI:57692"/>
    </ligand>
</feature>